<reference evidence="2" key="1">
    <citation type="submission" date="2023-06" db="EMBL/GenBank/DDBJ databases">
        <title>Genomic analysis of the entomopathogenic nematode Steinernema hermaphroditum.</title>
        <authorList>
            <person name="Schwarz E.M."/>
            <person name="Heppert J.K."/>
            <person name="Baniya A."/>
            <person name="Schwartz H.T."/>
            <person name="Tan C.-H."/>
            <person name="Antoshechkin I."/>
            <person name="Sternberg P.W."/>
            <person name="Goodrich-Blair H."/>
            <person name="Dillman A.R."/>
        </authorList>
    </citation>
    <scope>NUCLEOTIDE SEQUENCE</scope>
    <source>
        <strain evidence="2">PS9179</strain>
        <tissue evidence="2">Whole animal</tissue>
    </source>
</reference>
<keyword evidence="1" id="KW-1133">Transmembrane helix</keyword>
<feature type="transmembrane region" description="Helical" evidence="1">
    <location>
        <begin position="132"/>
        <end position="158"/>
    </location>
</feature>
<accession>A0AA39HML7</accession>
<keyword evidence="3" id="KW-1185">Reference proteome</keyword>
<dbReference type="AlphaFoldDB" id="A0AA39HML7"/>
<gene>
    <name evidence="2" type="ORF">QR680_004086</name>
</gene>
<protein>
    <submittedName>
        <fullName evidence="2">Uncharacterized protein</fullName>
    </submittedName>
</protein>
<evidence type="ECO:0000256" key="1">
    <source>
        <dbReference type="SAM" id="Phobius"/>
    </source>
</evidence>
<name>A0AA39HML7_9BILA</name>
<evidence type="ECO:0000313" key="3">
    <source>
        <dbReference type="Proteomes" id="UP001175271"/>
    </source>
</evidence>
<organism evidence="2 3">
    <name type="scientific">Steinernema hermaphroditum</name>
    <dbReference type="NCBI Taxonomy" id="289476"/>
    <lineage>
        <taxon>Eukaryota</taxon>
        <taxon>Metazoa</taxon>
        <taxon>Ecdysozoa</taxon>
        <taxon>Nematoda</taxon>
        <taxon>Chromadorea</taxon>
        <taxon>Rhabditida</taxon>
        <taxon>Tylenchina</taxon>
        <taxon>Panagrolaimomorpha</taxon>
        <taxon>Strongyloidoidea</taxon>
        <taxon>Steinernematidae</taxon>
        <taxon>Steinernema</taxon>
    </lineage>
</organism>
<evidence type="ECO:0000313" key="2">
    <source>
        <dbReference type="EMBL" id="KAK0408667.1"/>
    </source>
</evidence>
<comment type="caution">
    <text evidence="2">The sequence shown here is derived from an EMBL/GenBank/DDBJ whole genome shotgun (WGS) entry which is preliminary data.</text>
</comment>
<feature type="transmembrane region" description="Helical" evidence="1">
    <location>
        <begin position="80"/>
        <end position="103"/>
    </location>
</feature>
<sequence length="184" mass="20215">MLCASAKRFRCLRITTVATIVGMVHAVFGALVAIAIIIESFNAPRHFGLISIYWIAQMLVGLSAIIGAQRKVPHALLPGLVLKGFEVFIIGFTMGIALIVAIVTKLMSISSAKDSFEGRTDQDVVAGNVFKIIPHICVLVLIVFFFLLIVPAISFHVFRKCRSYLIHLKNVESRGDFELGVNKM</sequence>
<dbReference type="EMBL" id="JAUCMV010000003">
    <property type="protein sequence ID" value="KAK0408667.1"/>
    <property type="molecule type" value="Genomic_DNA"/>
</dbReference>
<keyword evidence="1" id="KW-0472">Membrane</keyword>
<feature type="transmembrane region" description="Helical" evidence="1">
    <location>
        <begin position="12"/>
        <end position="38"/>
    </location>
</feature>
<keyword evidence="1" id="KW-0812">Transmembrane</keyword>
<proteinExistence type="predicted"/>
<feature type="transmembrane region" description="Helical" evidence="1">
    <location>
        <begin position="50"/>
        <end position="68"/>
    </location>
</feature>
<dbReference type="Proteomes" id="UP001175271">
    <property type="component" value="Unassembled WGS sequence"/>
</dbReference>